<reference evidence="1 2" key="1">
    <citation type="journal article" date="2019" name="Biochem. Eng. J.">
        <title>Metabolic engineering of the marine bacteria Neptunomonas concharum for the production of acetoin and meso-2,3-butanediol from acetate.</title>
        <authorList>
            <person name="Li W."/>
            <person name="Pu N."/>
            <person name="Liu C.-X."/>
            <person name="Yuan Q.-P."/>
            <person name="Li Z.-J."/>
        </authorList>
    </citation>
    <scope>NUCLEOTIDE SEQUENCE [LARGE SCALE GENOMIC DNA]</scope>
    <source>
        <strain evidence="1 2">JCM17730</strain>
    </source>
</reference>
<proteinExistence type="predicted"/>
<gene>
    <name evidence="1" type="ORF">F0U83_02020</name>
</gene>
<sequence length="426" mass="49286">MLDPAIEAFFTERKEAWLEKNLKGELDESQVIKKKQECEQRFSLKNWIPNAAQRICSRALSTHPSKFSHPSTGVGKTNKKDGSFVSPILFEGTYRIDGYLRSGNVRFELIDSVGNAGELDVEDFLRIVISDGMTVIQHIENETSLGKEILEVDGCSYKELREGLLVIKSSNEPISTNSKIKQVYFPIADEKYHLLSLLTHSGHLFEQRKRIEDLRFSEQVTVARECRKNDKYHALGYSEIFGITTIGYGGTKPANISVLNNQNAGKAHLLASVPPELRQRDIRLPRTDFFKECFTAWQAKEILEALHRLYITDHNNIDIRQGRDYRIQQYVDLVIEKMWQVRLFLAEHQGELSSELPLEQKIWLYPDRELQREQENEWLNKITRHIARSLINHYSRNKFISTPVMLADQELLAIEDIVNVNKESLR</sequence>
<evidence type="ECO:0000313" key="1">
    <source>
        <dbReference type="EMBL" id="QEQ95576.1"/>
    </source>
</evidence>
<dbReference type="EMBL" id="CP043869">
    <property type="protein sequence ID" value="QEQ95576.1"/>
    <property type="molecule type" value="Genomic_DNA"/>
</dbReference>
<dbReference type="Proteomes" id="UP000324760">
    <property type="component" value="Chromosome"/>
</dbReference>
<protein>
    <submittedName>
        <fullName evidence="1">Type I-F CRISPR-associated protein Csy1</fullName>
    </submittedName>
</protein>
<dbReference type="AlphaFoldDB" id="A0A5P1R8G8"/>
<accession>A0A5P1R8G8</accession>
<name>A0A5P1R8G8_9GAMM</name>
<dbReference type="KEGG" id="ncu:F0U83_02020"/>
<keyword evidence="2" id="KW-1185">Reference proteome</keyword>
<dbReference type="OrthoDB" id="9815616at2"/>
<evidence type="ECO:0000313" key="2">
    <source>
        <dbReference type="Proteomes" id="UP000324760"/>
    </source>
</evidence>
<dbReference type="Pfam" id="PF09611">
    <property type="entry name" value="Cas_Csy1"/>
    <property type="match status" value="1"/>
</dbReference>
<organism evidence="1 2">
    <name type="scientific">Neptunomonas concharum</name>
    <dbReference type="NCBI Taxonomy" id="1031538"/>
    <lineage>
        <taxon>Bacteria</taxon>
        <taxon>Pseudomonadati</taxon>
        <taxon>Pseudomonadota</taxon>
        <taxon>Gammaproteobacteria</taxon>
        <taxon>Oceanospirillales</taxon>
        <taxon>Oceanospirillaceae</taxon>
        <taxon>Neptunomonas</taxon>
    </lineage>
</organism>
<dbReference type="RefSeq" id="WP_138986280.1">
    <property type="nucleotide sequence ID" value="NZ_CP043869.1"/>
</dbReference>
<dbReference type="InterPro" id="IPR013397">
    <property type="entry name" value="CRISPR-assoc_prot_Csy1"/>
</dbReference>